<dbReference type="Gene3D" id="3.10.150.10">
    <property type="entry name" value="DNA Polymerase III, subunit A, domain 2"/>
    <property type="match status" value="1"/>
</dbReference>
<evidence type="ECO:0000256" key="5">
    <source>
        <dbReference type="ARBA" id="ARBA00022695"/>
    </source>
</evidence>
<evidence type="ECO:0000313" key="12">
    <source>
        <dbReference type="EMBL" id="VAW18808.1"/>
    </source>
</evidence>
<evidence type="ECO:0000259" key="9">
    <source>
        <dbReference type="Pfam" id="PF00712"/>
    </source>
</evidence>
<keyword evidence="5 12" id="KW-0548">Nucleotidyltransferase</keyword>
<dbReference type="Pfam" id="PF02768">
    <property type="entry name" value="DNA_pol3_beta_3"/>
    <property type="match status" value="1"/>
</dbReference>
<comment type="similarity">
    <text evidence="2">Belongs to the beta sliding clamp family.</text>
</comment>
<protein>
    <submittedName>
        <fullName evidence="12">DNA polymerase III beta subunit</fullName>
        <ecNumber evidence="12">2.7.7.7</ecNumber>
    </submittedName>
</protein>
<organism evidence="12">
    <name type="scientific">hydrothermal vent metagenome</name>
    <dbReference type="NCBI Taxonomy" id="652676"/>
    <lineage>
        <taxon>unclassified sequences</taxon>
        <taxon>metagenomes</taxon>
        <taxon>ecological metagenomes</taxon>
    </lineage>
</organism>
<keyword evidence="6" id="KW-0235">DNA replication</keyword>
<evidence type="ECO:0000256" key="4">
    <source>
        <dbReference type="ARBA" id="ARBA00022679"/>
    </source>
</evidence>
<evidence type="ECO:0000256" key="7">
    <source>
        <dbReference type="ARBA" id="ARBA00022932"/>
    </source>
</evidence>
<dbReference type="InterPro" id="IPR046938">
    <property type="entry name" value="DNA_clamp_sf"/>
</dbReference>
<dbReference type="PIRSF" id="PIRSF000804">
    <property type="entry name" value="DNA_pol_III_b"/>
    <property type="match status" value="1"/>
</dbReference>
<sequence length="376" mass="41857">MKFVVSSTELLNHLTAISKVISSKNTMPVLDNFLFQLAGAELTITASDLESTLITSMELDNVEGEGVIAVPAKLLIDTLKEFPEQPLTFQIDANSFSIEIYSENGKFSIVGQDGEDFPELPTLDEEATSSINVNHSVLLNGIEKTLFATADDELRPVMNGIYIELTPEFMSFVASDAHKLVRYRRADAKAEIESSFILPKKPAGLLKGLLPKEEFDVKLEFDDKNAFFTLSKFKVICRLVEGNYPSYSSVIPTNNPNAMVIDRLVFYNTVRRVSVFSNQASNLIKLHISGNQLIVSAQDIDFSISAVERLNCQYEGDEIEIGFKSTFLQEILSNISSTEVKLELSDSTRAGLLLPEEKENEDEDVLMLLMPMMINV</sequence>
<feature type="domain" description="DNA polymerase III beta sliding clamp central" evidence="10">
    <location>
        <begin position="133"/>
        <end position="245"/>
    </location>
</feature>
<dbReference type="Pfam" id="PF02767">
    <property type="entry name" value="DNA_pol3_beta_2"/>
    <property type="match status" value="1"/>
</dbReference>
<feature type="domain" description="DNA polymerase III beta sliding clamp N-terminal" evidence="9">
    <location>
        <begin position="1"/>
        <end position="121"/>
    </location>
</feature>
<proteinExistence type="inferred from homology"/>
<evidence type="ECO:0000256" key="1">
    <source>
        <dbReference type="ARBA" id="ARBA00004496"/>
    </source>
</evidence>
<evidence type="ECO:0000259" key="10">
    <source>
        <dbReference type="Pfam" id="PF02767"/>
    </source>
</evidence>
<dbReference type="SMART" id="SM00480">
    <property type="entry name" value="POL3Bc"/>
    <property type="match status" value="1"/>
</dbReference>
<evidence type="ECO:0000256" key="3">
    <source>
        <dbReference type="ARBA" id="ARBA00022490"/>
    </source>
</evidence>
<dbReference type="Gene3D" id="3.70.10.10">
    <property type="match status" value="1"/>
</dbReference>
<evidence type="ECO:0000256" key="8">
    <source>
        <dbReference type="ARBA" id="ARBA00023125"/>
    </source>
</evidence>
<dbReference type="GO" id="GO:0005737">
    <property type="term" value="C:cytoplasm"/>
    <property type="evidence" value="ECO:0007669"/>
    <property type="project" value="UniProtKB-SubCell"/>
</dbReference>
<comment type="subcellular location">
    <subcellularLocation>
        <location evidence="1">Cytoplasm</location>
    </subcellularLocation>
</comment>
<keyword evidence="4 12" id="KW-0808">Transferase</keyword>
<dbReference type="CDD" id="cd00140">
    <property type="entry name" value="beta_clamp"/>
    <property type="match status" value="1"/>
</dbReference>
<dbReference type="GO" id="GO:0003887">
    <property type="term" value="F:DNA-directed DNA polymerase activity"/>
    <property type="evidence" value="ECO:0007669"/>
    <property type="project" value="UniProtKB-KW"/>
</dbReference>
<dbReference type="PANTHER" id="PTHR30478:SF0">
    <property type="entry name" value="BETA SLIDING CLAMP"/>
    <property type="match status" value="1"/>
</dbReference>
<name>A0A3B0TLI1_9ZZZZ</name>
<accession>A0A3B0TLI1</accession>
<evidence type="ECO:0000256" key="2">
    <source>
        <dbReference type="ARBA" id="ARBA00010752"/>
    </source>
</evidence>
<feature type="domain" description="DNA polymerase III beta sliding clamp C-terminal" evidence="11">
    <location>
        <begin position="249"/>
        <end position="372"/>
    </location>
</feature>
<dbReference type="GO" id="GO:0003677">
    <property type="term" value="F:DNA binding"/>
    <property type="evidence" value="ECO:0007669"/>
    <property type="project" value="UniProtKB-KW"/>
</dbReference>
<dbReference type="Pfam" id="PF00712">
    <property type="entry name" value="DNA_pol3_beta"/>
    <property type="match status" value="1"/>
</dbReference>
<dbReference type="InterPro" id="IPR022635">
    <property type="entry name" value="DNA_polIII_beta_C"/>
</dbReference>
<dbReference type="GO" id="GO:0008408">
    <property type="term" value="F:3'-5' exonuclease activity"/>
    <property type="evidence" value="ECO:0007669"/>
    <property type="project" value="InterPro"/>
</dbReference>
<dbReference type="GO" id="GO:0009360">
    <property type="term" value="C:DNA polymerase III complex"/>
    <property type="evidence" value="ECO:0007669"/>
    <property type="project" value="InterPro"/>
</dbReference>
<dbReference type="EC" id="2.7.7.7" evidence="12"/>
<dbReference type="SUPFAM" id="SSF55979">
    <property type="entry name" value="DNA clamp"/>
    <property type="match status" value="3"/>
</dbReference>
<keyword evidence="7" id="KW-0239">DNA-directed DNA polymerase</keyword>
<dbReference type="PANTHER" id="PTHR30478">
    <property type="entry name" value="DNA POLYMERASE III SUBUNIT BETA"/>
    <property type="match status" value="1"/>
</dbReference>
<reference evidence="12" key="1">
    <citation type="submission" date="2018-06" db="EMBL/GenBank/DDBJ databases">
        <authorList>
            <person name="Zhirakovskaya E."/>
        </authorList>
    </citation>
    <scope>NUCLEOTIDE SEQUENCE</scope>
</reference>
<keyword evidence="8" id="KW-0238">DNA-binding</keyword>
<evidence type="ECO:0000259" key="11">
    <source>
        <dbReference type="Pfam" id="PF02768"/>
    </source>
</evidence>
<keyword evidence="3" id="KW-0963">Cytoplasm</keyword>
<evidence type="ECO:0000256" key="6">
    <source>
        <dbReference type="ARBA" id="ARBA00022705"/>
    </source>
</evidence>
<dbReference type="InterPro" id="IPR001001">
    <property type="entry name" value="DNA_polIII_beta"/>
</dbReference>
<dbReference type="NCBIfam" id="TIGR00663">
    <property type="entry name" value="dnan"/>
    <property type="match status" value="1"/>
</dbReference>
<dbReference type="GO" id="GO:0006271">
    <property type="term" value="P:DNA strand elongation involved in DNA replication"/>
    <property type="evidence" value="ECO:0007669"/>
    <property type="project" value="TreeGrafter"/>
</dbReference>
<dbReference type="InterPro" id="IPR022634">
    <property type="entry name" value="DNA_polIII_beta_N"/>
</dbReference>
<dbReference type="EMBL" id="UOEP01000092">
    <property type="protein sequence ID" value="VAW18808.1"/>
    <property type="molecule type" value="Genomic_DNA"/>
</dbReference>
<gene>
    <name evidence="12" type="ORF">MNBD_BACTEROID01-2065</name>
</gene>
<dbReference type="InterPro" id="IPR022637">
    <property type="entry name" value="DNA_polIII_beta_cen"/>
</dbReference>
<dbReference type="AlphaFoldDB" id="A0A3B0TLI1"/>